<name>K8F317_9CHLO</name>
<dbReference type="AlphaFoldDB" id="K8F317"/>
<dbReference type="InterPro" id="IPR036915">
    <property type="entry name" value="Cyclin-like_sf"/>
</dbReference>
<dbReference type="SUPFAM" id="SSF47954">
    <property type="entry name" value="Cyclin-like"/>
    <property type="match status" value="1"/>
</dbReference>
<dbReference type="EMBL" id="FO082270">
    <property type="protein sequence ID" value="CCO66432.1"/>
    <property type="molecule type" value="Genomic_DNA"/>
</dbReference>
<evidence type="ECO:0000313" key="3">
    <source>
        <dbReference type="Proteomes" id="UP000198341"/>
    </source>
</evidence>
<evidence type="ECO:0000256" key="1">
    <source>
        <dbReference type="SAM" id="MobiDB-lite"/>
    </source>
</evidence>
<sequence length="325" mass="37398">MFSQDYSQQSSADAFPTTNKQLFCNGSSLEGGGEGAKFSKSHDEKAGDDKIETKTNKLVSRQSVSSEHSGDELFCLDDPNEGEGFGTFGGGARNARVVNGVIRLQSFTESDEEYRCEDDRRDALSEFQDEEEEEEGAKKYQQKYQQQWNNNNTFTAVRRGKTVRDLIERIIEFSTEPQISVWEDVLLDLRRKEDEDARFVLDVNEARHLQFRVPLVEWILDVCAEAQFGPATADVAVEYMVRLYSFFLLPMIGLLCVDHARARRRRPTFVLLLLLFFLQKAPRKGRKRRAREREKVENILSKEKNLGNLGLPFLPFFKKKLRGIF</sequence>
<dbReference type="KEGG" id="bpg:Bathy09g00370"/>
<gene>
    <name evidence="2" type="ORF">Bathy09g00370</name>
</gene>
<accession>K8F317</accession>
<feature type="compositionally biased region" description="Basic and acidic residues" evidence="1">
    <location>
        <begin position="40"/>
        <end position="55"/>
    </location>
</feature>
<keyword evidence="3" id="KW-1185">Reference proteome</keyword>
<dbReference type="GeneID" id="19013544"/>
<feature type="region of interest" description="Disordered" evidence="1">
    <location>
        <begin position="23"/>
        <end position="72"/>
    </location>
</feature>
<feature type="compositionally biased region" description="Polar residues" evidence="1">
    <location>
        <begin position="56"/>
        <end position="67"/>
    </location>
</feature>
<protein>
    <submittedName>
        <fullName evidence="2">Uncharacterized protein</fullName>
    </submittedName>
</protein>
<proteinExistence type="predicted"/>
<organism evidence="2 3">
    <name type="scientific">Bathycoccus prasinos</name>
    <dbReference type="NCBI Taxonomy" id="41875"/>
    <lineage>
        <taxon>Eukaryota</taxon>
        <taxon>Viridiplantae</taxon>
        <taxon>Chlorophyta</taxon>
        <taxon>Mamiellophyceae</taxon>
        <taxon>Mamiellales</taxon>
        <taxon>Bathycoccaceae</taxon>
        <taxon>Bathycoccus</taxon>
    </lineage>
</organism>
<dbReference type="STRING" id="41875.K8F317"/>
<dbReference type="Proteomes" id="UP000198341">
    <property type="component" value="Chromosome 9"/>
</dbReference>
<dbReference type="RefSeq" id="XP_007510872.1">
    <property type="nucleotide sequence ID" value="XM_007510810.1"/>
</dbReference>
<evidence type="ECO:0000313" key="2">
    <source>
        <dbReference type="EMBL" id="CCO66432.1"/>
    </source>
</evidence>
<reference evidence="2 3" key="1">
    <citation type="submission" date="2011-10" db="EMBL/GenBank/DDBJ databases">
        <authorList>
            <person name="Genoscope - CEA"/>
        </authorList>
    </citation>
    <scope>NUCLEOTIDE SEQUENCE [LARGE SCALE GENOMIC DNA]</scope>
    <source>
        <strain evidence="2 3">RCC 1105</strain>
    </source>
</reference>